<dbReference type="InterPro" id="IPR023213">
    <property type="entry name" value="CAT-like_dom_sf"/>
</dbReference>
<proteinExistence type="predicted"/>
<evidence type="ECO:0000313" key="3">
    <source>
        <dbReference type="EMBL" id="RLL97003.1"/>
    </source>
</evidence>
<evidence type="ECO:0000256" key="1">
    <source>
        <dbReference type="ARBA" id="ARBA00022679"/>
    </source>
</evidence>
<comment type="caution">
    <text evidence="3">The sequence shown here is derived from an EMBL/GenBank/DDBJ whole genome shotgun (WGS) entry which is preliminary data.</text>
</comment>
<protein>
    <submittedName>
        <fullName evidence="3">Uncharacterized protein</fullName>
    </submittedName>
</protein>
<sequence>MSAAFSQERKPLNSLTPIDRLFACGYIRCQLAFHVSNASECSAILRSGLERLLAAIPFLSQDVVIPVGCDSLDSIKVQPPSSSDLDRVLKIKYHDDPLREALAEASKDKAQFEREFMPVQMVPDISRPCPVLVIQVNLHPDGVLLSVAANHMVMDATGMGITIQNLAKCCRQLEGAEVDLSVCAAEQDLGREMLSHHLPAKLSERGFPEYRVYKDLYAQWGKMTHNIYKDSSCIRTRSFNMAAKDVETLKSRCNELLPHLLVTESNDPGVSTSVRRAPWVSSSDVVIALIWLSLNRARYPELANGLSTGFKPKAGESGDVVRAGIPVNIRRRVSPPLPEAYLGNAAILMLVTQSLQNFASPEWMTALCRVAYEIRRGLDHMDSDDIRSLLHHIQNEEHPVIFSYDVADFYVSNWRDMGFYDADFGSRLGKPQHARDPDSAVDGVVFIMPKRAHPESPWEIQVSFTDEVLQRLGQDSIWTKYMHLDSYWP</sequence>
<organism evidence="3 4">
    <name type="scientific">Aspergillus turcosus</name>
    <dbReference type="NCBI Taxonomy" id="1245748"/>
    <lineage>
        <taxon>Eukaryota</taxon>
        <taxon>Fungi</taxon>
        <taxon>Dikarya</taxon>
        <taxon>Ascomycota</taxon>
        <taxon>Pezizomycotina</taxon>
        <taxon>Eurotiomycetes</taxon>
        <taxon>Eurotiomycetidae</taxon>
        <taxon>Eurotiales</taxon>
        <taxon>Aspergillaceae</taxon>
        <taxon>Aspergillus</taxon>
        <taxon>Aspergillus subgen. Fumigati</taxon>
    </lineage>
</organism>
<evidence type="ECO:0000313" key="4">
    <source>
        <dbReference type="Proteomes" id="UP000215289"/>
    </source>
</evidence>
<keyword evidence="4" id="KW-1185">Reference proteome</keyword>
<dbReference type="GO" id="GO:0016746">
    <property type="term" value="F:acyltransferase activity"/>
    <property type="evidence" value="ECO:0007669"/>
    <property type="project" value="UniProtKB-KW"/>
</dbReference>
<dbReference type="STRING" id="1245748.A0A3R7HUC2"/>
<name>A0A3R7HUC2_9EURO</name>
<dbReference type="EMBL" id="NIDN02000092">
    <property type="protein sequence ID" value="RLL97003.1"/>
    <property type="molecule type" value="Genomic_DNA"/>
</dbReference>
<evidence type="ECO:0000256" key="2">
    <source>
        <dbReference type="ARBA" id="ARBA00023315"/>
    </source>
</evidence>
<gene>
    <name evidence="3" type="ORF">CFD26_106207</name>
</gene>
<reference evidence="3 4" key="1">
    <citation type="submission" date="2018-08" db="EMBL/GenBank/DDBJ databases">
        <title>Draft genome sequences of two Aspergillus turcosus clinical strains isolated from bronchoalveolar lavage fluid: one azole-susceptible and the other azole-resistant.</title>
        <authorList>
            <person name="Parent-Michaud M."/>
            <person name="Dufresne P.J."/>
            <person name="Fournier E."/>
            <person name="Martineau C."/>
            <person name="Moreira S."/>
            <person name="Perkins V."/>
            <person name="De Repentigny L."/>
            <person name="Dufresne S.F."/>
        </authorList>
    </citation>
    <scope>NUCLEOTIDE SEQUENCE [LARGE SCALE GENOMIC DNA]</scope>
    <source>
        <strain evidence="3">HMR AF 1038</strain>
    </source>
</reference>
<dbReference type="AlphaFoldDB" id="A0A3R7HUC2"/>
<keyword evidence="2" id="KW-0012">Acyltransferase</keyword>
<dbReference type="Gene3D" id="3.30.559.10">
    <property type="entry name" value="Chloramphenicol acetyltransferase-like domain"/>
    <property type="match status" value="2"/>
</dbReference>
<dbReference type="OrthoDB" id="1862401at2759"/>
<accession>A0A3R7HUC2</accession>
<dbReference type="Pfam" id="PF02458">
    <property type="entry name" value="Transferase"/>
    <property type="match status" value="1"/>
</dbReference>
<dbReference type="InterPro" id="IPR051283">
    <property type="entry name" value="Sec_Metabolite_Acyltrans"/>
</dbReference>
<dbReference type="PANTHER" id="PTHR31896:SF64">
    <property type="entry name" value="TRICHOTHECENE 3-O-ACETYLTRANSFERASE"/>
    <property type="match status" value="1"/>
</dbReference>
<dbReference type="PANTHER" id="PTHR31896">
    <property type="entry name" value="FAMILY REGULATORY PROTEIN, PUTATIVE (AFU_ORTHOLOGUE AFUA_3G14730)-RELATED"/>
    <property type="match status" value="1"/>
</dbReference>
<keyword evidence="1" id="KW-0808">Transferase</keyword>
<dbReference type="Proteomes" id="UP000215289">
    <property type="component" value="Unassembled WGS sequence"/>
</dbReference>